<proteinExistence type="predicted"/>
<gene>
    <name evidence="6" type="ORF">FK220_014920</name>
</gene>
<dbReference type="GO" id="GO:0016020">
    <property type="term" value="C:membrane"/>
    <property type="evidence" value="ECO:0007669"/>
    <property type="project" value="UniProtKB-SubCell"/>
</dbReference>
<evidence type="ECO:0000256" key="2">
    <source>
        <dbReference type="ARBA" id="ARBA00022692"/>
    </source>
</evidence>
<evidence type="ECO:0000313" key="6">
    <source>
        <dbReference type="EMBL" id="NHF60645.1"/>
    </source>
</evidence>
<protein>
    <submittedName>
        <fullName evidence="6">DoxX family protein</fullName>
    </submittedName>
</protein>
<dbReference type="Proteomes" id="UP000707206">
    <property type="component" value="Unassembled WGS sequence"/>
</dbReference>
<sequence length="164" mass="18788">MEQTKKRWDLKDTLVVLRLLVGWHFLYEGVIKLYNPDWTSFGYLASAQGPFESFFLWMSSESMIGIADWGNKIALIFVGLTLLLGVFERVGALVAIGLLALYYLAHPAFPWVTQLNVEGSYWFVNKNLIELVACILLFQMPTADRFGLKRLFNTKKEITKTELS</sequence>
<keyword evidence="7" id="KW-1185">Reference proteome</keyword>
<keyword evidence="2 5" id="KW-0812">Transmembrane</keyword>
<dbReference type="InterPro" id="IPR032808">
    <property type="entry name" value="DoxX"/>
</dbReference>
<feature type="transmembrane region" description="Helical" evidence="5">
    <location>
        <begin position="73"/>
        <end position="102"/>
    </location>
</feature>
<keyword evidence="3 5" id="KW-1133">Transmembrane helix</keyword>
<reference evidence="6" key="1">
    <citation type="submission" date="2019-07" db="EMBL/GenBank/DDBJ databases">
        <authorList>
            <person name="De-Chao Zhang Q."/>
        </authorList>
    </citation>
    <scope>NUCLEOTIDE SEQUENCE</scope>
    <source>
        <strain evidence="6">TP-CH-4</strain>
    </source>
</reference>
<evidence type="ECO:0000313" key="7">
    <source>
        <dbReference type="Proteomes" id="UP000707206"/>
    </source>
</evidence>
<comment type="subcellular location">
    <subcellularLocation>
        <location evidence="1">Membrane</location>
        <topology evidence="1">Multi-pass membrane protein</topology>
    </subcellularLocation>
</comment>
<organism evidence="6 7">
    <name type="scientific">Pelagihabitans pacificus</name>
    <dbReference type="NCBI Taxonomy" id="2696054"/>
    <lineage>
        <taxon>Bacteria</taxon>
        <taxon>Pseudomonadati</taxon>
        <taxon>Bacteroidota</taxon>
        <taxon>Flavobacteriia</taxon>
        <taxon>Flavobacteriales</taxon>
        <taxon>Flavobacteriaceae</taxon>
        <taxon>Pelagihabitans</taxon>
    </lineage>
</organism>
<keyword evidence="4 5" id="KW-0472">Membrane</keyword>
<name>A0A967E7H5_9FLAO</name>
<evidence type="ECO:0000256" key="4">
    <source>
        <dbReference type="ARBA" id="ARBA00023136"/>
    </source>
</evidence>
<comment type="caution">
    <text evidence="6">The sequence shown here is derived from an EMBL/GenBank/DDBJ whole genome shotgun (WGS) entry which is preliminary data.</text>
</comment>
<evidence type="ECO:0000256" key="5">
    <source>
        <dbReference type="SAM" id="Phobius"/>
    </source>
</evidence>
<dbReference type="Pfam" id="PF07681">
    <property type="entry name" value="DoxX"/>
    <property type="match status" value="1"/>
</dbReference>
<dbReference type="AlphaFoldDB" id="A0A967E7H5"/>
<evidence type="ECO:0000256" key="1">
    <source>
        <dbReference type="ARBA" id="ARBA00004141"/>
    </source>
</evidence>
<accession>A0A967E7H5</accession>
<dbReference type="RefSeq" id="WP_152575136.1">
    <property type="nucleotide sequence ID" value="NZ_VIKU02000004.1"/>
</dbReference>
<evidence type="ECO:0000256" key="3">
    <source>
        <dbReference type="ARBA" id="ARBA00022989"/>
    </source>
</evidence>
<dbReference type="EMBL" id="VIKU02000004">
    <property type="protein sequence ID" value="NHF60645.1"/>
    <property type="molecule type" value="Genomic_DNA"/>
</dbReference>
<reference evidence="6" key="2">
    <citation type="submission" date="2020-03" db="EMBL/GenBank/DDBJ databases">
        <title>Flavobacteriaceae bacterium strain TP-CH-4, a member of the family Flavobacteriaceae isolated from a deep-sea seamount.</title>
        <authorList>
            <person name="Zhang D.-C."/>
        </authorList>
    </citation>
    <scope>NUCLEOTIDE SEQUENCE</scope>
    <source>
        <strain evidence="6">TP-CH-4</strain>
    </source>
</reference>